<dbReference type="GO" id="GO:0030288">
    <property type="term" value="C:outer membrane-bounded periplasmic space"/>
    <property type="evidence" value="ECO:0007669"/>
    <property type="project" value="InterPro"/>
</dbReference>
<evidence type="ECO:0000256" key="1">
    <source>
        <dbReference type="ARBA" id="ARBA00004418"/>
    </source>
</evidence>
<dbReference type="RefSeq" id="WP_001281615.1">
    <property type="nucleotide sequence ID" value="NC_018658.1"/>
</dbReference>
<feature type="signal peptide" evidence="8">
    <location>
        <begin position="1"/>
        <end position="28"/>
    </location>
</feature>
<evidence type="ECO:0000256" key="5">
    <source>
        <dbReference type="ARBA" id="ARBA00022764"/>
    </source>
</evidence>
<evidence type="ECO:0000256" key="8">
    <source>
        <dbReference type="SAM" id="SignalP"/>
    </source>
</evidence>
<feature type="chain" id="PRO_5002376403" evidence="8">
    <location>
        <begin position="29"/>
        <end position="250"/>
    </location>
</feature>
<dbReference type="InterPro" id="IPR001829">
    <property type="entry name" value="Pili_assmbl_chaperone_bac"/>
</dbReference>
<evidence type="ECO:0000256" key="3">
    <source>
        <dbReference type="ARBA" id="ARBA00022558"/>
    </source>
</evidence>
<evidence type="ECO:0000256" key="6">
    <source>
        <dbReference type="ARBA" id="ARBA00023186"/>
    </source>
</evidence>
<dbReference type="FunFam" id="2.60.40.10:FF:000458">
    <property type="entry name" value="Molecular chaperone FimC"/>
    <property type="match status" value="1"/>
</dbReference>
<comment type="similarity">
    <text evidence="2 7">Belongs to the periplasmic pilus chaperone family.</text>
</comment>
<dbReference type="Proteomes" id="UP000006167">
    <property type="component" value="Chromosome"/>
</dbReference>
<accession>A0A0E0XWC7</accession>
<evidence type="ECO:0000313" key="11">
    <source>
        <dbReference type="EMBL" id="AFS73468.1"/>
    </source>
</evidence>
<dbReference type="InterPro" id="IPR008962">
    <property type="entry name" value="PapD-like_sf"/>
</dbReference>
<dbReference type="Gene3D" id="2.60.40.10">
    <property type="entry name" value="Immunoglobulins"/>
    <property type="match status" value="2"/>
</dbReference>
<evidence type="ECO:0000259" key="10">
    <source>
        <dbReference type="Pfam" id="PF02753"/>
    </source>
</evidence>
<reference evidence="11 12" key="1">
    <citation type="journal article" date="2012" name="PLoS ONE">
        <title>Genomic comparison of Escherichia coli O104:H4 isolates from 2009 and 2011 reveals plasmid, and prophage heterogeneity, including Shiga toxin encoding phage stx2.</title>
        <authorList>
            <consortium name="Threat Characterization Consortium"/>
            <person name="Ahmed S.A."/>
            <person name="Awosika J."/>
            <person name="Baldwin C."/>
            <person name="Bishop-Lilly K.A."/>
            <person name="Biswas B."/>
            <person name="Broomall S."/>
            <person name="Chain P.S."/>
            <person name="Chertkov O."/>
            <person name="Chokoshvili O."/>
            <person name="Coyne S."/>
            <person name="Davenport K."/>
            <person name="Detter J.C."/>
            <person name="Dorman W."/>
            <person name="Erkkila T.H."/>
            <person name="Folster J.P."/>
            <person name="Frey K.G."/>
            <person name="George M."/>
            <person name="Gleasner C."/>
            <person name="Henry M."/>
            <person name="Hill K.K."/>
            <person name="Hubbard K."/>
            <person name="Insalaco J."/>
            <person name="Johnson S."/>
            <person name="Kitzmiller A."/>
            <person name="Krepps M."/>
            <person name="Lo C.C."/>
            <person name="Luu T."/>
            <person name="McNew L.A."/>
            <person name="Minogue T."/>
            <person name="Munk C.A."/>
            <person name="Osborne B."/>
            <person name="Patel M."/>
            <person name="Reitenga K.G."/>
            <person name="Rosenzweig C.N."/>
            <person name="Shea A."/>
            <person name="Shen X."/>
            <person name="Strockbine N."/>
            <person name="Tarr C."/>
            <person name="Teshima H."/>
            <person name="van Gieson E."/>
            <person name="Verratti K."/>
            <person name="Wolcott M."/>
            <person name="Xie G."/>
            <person name="Sozhamannan S."/>
            <person name="Gibbons H.S."/>
        </authorList>
    </citation>
    <scope>NUCLEOTIDE SEQUENCE [LARGE SCALE GENOMIC DNA]</scope>
    <source>
        <strain evidence="11 12">2011C-3493</strain>
    </source>
</reference>
<dbReference type="Pfam" id="PF00345">
    <property type="entry name" value="PapD_N"/>
    <property type="match status" value="1"/>
</dbReference>
<keyword evidence="6 7" id="KW-0143">Chaperone</keyword>
<evidence type="ECO:0000259" key="9">
    <source>
        <dbReference type="Pfam" id="PF00345"/>
    </source>
</evidence>
<evidence type="ECO:0000256" key="2">
    <source>
        <dbReference type="ARBA" id="ARBA00007399"/>
    </source>
</evidence>
<keyword evidence="5" id="KW-0574">Periplasm</keyword>
<dbReference type="InterPro" id="IPR013783">
    <property type="entry name" value="Ig-like_fold"/>
</dbReference>
<keyword evidence="4 8" id="KW-0732">Signal</keyword>
<dbReference type="InterPro" id="IPR016148">
    <property type="entry name" value="Pili_assmbl_chaperone_C"/>
</dbReference>
<feature type="domain" description="Pili assembly chaperone N-terminal" evidence="9">
    <location>
        <begin position="30"/>
        <end position="147"/>
    </location>
</feature>
<dbReference type="EMBL" id="CP003289">
    <property type="protein sequence ID" value="AFS73468.1"/>
    <property type="molecule type" value="Genomic_DNA"/>
</dbReference>
<evidence type="ECO:0000256" key="4">
    <source>
        <dbReference type="ARBA" id="ARBA00022729"/>
    </source>
</evidence>
<organism evidence="11 12">
    <name type="scientific">Escherichia coli O104:H4 (strain 2011C-3493)</name>
    <dbReference type="NCBI Taxonomy" id="1133852"/>
    <lineage>
        <taxon>Bacteria</taxon>
        <taxon>Pseudomonadati</taxon>
        <taxon>Pseudomonadota</taxon>
        <taxon>Gammaproteobacteria</taxon>
        <taxon>Enterobacterales</taxon>
        <taxon>Enterobacteriaceae</taxon>
        <taxon>Escherichia</taxon>
    </lineage>
</organism>
<dbReference type="InterPro" id="IPR036316">
    <property type="entry name" value="Pili_assmbl_chap_C_dom_sf"/>
</dbReference>
<keyword evidence="3" id="KW-1029">Fimbrium biogenesis</keyword>
<dbReference type="InterPro" id="IPR016147">
    <property type="entry name" value="Pili_assmbl_chaperone_N"/>
</dbReference>
<gene>
    <name evidence="11" type="ordered locus">O3K_07810</name>
</gene>
<evidence type="ECO:0000256" key="7">
    <source>
        <dbReference type="RuleBase" id="RU003918"/>
    </source>
</evidence>
<dbReference type="PROSITE" id="PS00635">
    <property type="entry name" value="PILI_CHAPERONE"/>
    <property type="match status" value="1"/>
</dbReference>
<dbReference type="PRINTS" id="PR00969">
    <property type="entry name" value="CHAPERONPILI"/>
</dbReference>
<dbReference type="PANTHER" id="PTHR30251:SF6">
    <property type="entry name" value="FIMBRIAL CHAPERONE YFCS-RELATED"/>
    <property type="match status" value="1"/>
</dbReference>
<protein>
    <submittedName>
        <fullName evidence="11">Chaperone</fullName>
    </submittedName>
</protein>
<dbReference type="PANTHER" id="PTHR30251">
    <property type="entry name" value="PILUS ASSEMBLY CHAPERONE"/>
    <property type="match status" value="1"/>
</dbReference>
<name>A0A0E0XWC7_ECO1C</name>
<dbReference type="HOGENOM" id="CLU_070768_5_1_6"/>
<evidence type="ECO:0000313" key="12">
    <source>
        <dbReference type="Proteomes" id="UP000006167"/>
    </source>
</evidence>
<feature type="domain" description="Pili assembly chaperone C-terminal" evidence="10">
    <location>
        <begin position="171"/>
        <end position="229"/>
    </location>
</feature>
<proteinExistence type="inferred from homology"/>
<dbReference type="PATRIC" id="fig|1133852.3.peg.1636"/>
<comment type="subcellular location">
    <subcellularLocation>
        <location evidence="1 7">Periplasm</location>
    </subcellularLocation>
</comment>
<dbReference type="KEGG" id="esl:O3K_07810"/>
<dbReference type="GeneID" id="75202581"/>
<dbReference type="Pfam" id="PF02753">
    <property type="entry name" value="PapD_C"/>
    <property type="match status" value="1"/>
</dbReference>
<sequence>MSDLLCSAKLGATTLALLLSAASLSAQASVTPDRTRLIFNESDKSISVTLRNNDPKLPYLAQSWIEDEKGNKISSPLTVLPPVQRIDSMMNGQVKVQGMPDINKLPADRESLFYFNVREIPPKSNKANTLQIALQTRIKLFWRPKALENVSMKNPWQYKVTLTRNGQEFTVNNPTPYYVIFSNASTQKNGNPAAGFSPIVMSPKTSAPLNVKMGSVPVLTYVNDYGARMPLFFTCNGNSCQVDEEQSRKG</sequence>
<dbReference type="InterPro" id="IPR018046">
    <property type="entry name" value="Pili_assmbl_chaperone_CS"/>
</dbReference>
<dbReference type="InterPro" id="IPR050643">
    <property type="entry name" value="Periplasmic_pilus_chap"/>
</dbReference>
<dbReference type="GO" id="GO:0071555">
    <property type="term" value="P:cell wall organization"/>
    <property type="evidence" value="ECO:0007669"/>
    <property type="project" value="InterPro"/>
</dbReference>
<dbReference type="SUPFAM" id="SSF49354">
    <property type="entry name" value="PapD-like"/>
    <property type="match status" value="1"/>
</dbReference>
<dbReference type="AlphaFoldDB" id="A0A0E0XWC7"/>
<dbReference type="SUPFAM" id="SSF49584">
    <property type="entry name" value="Periplasmic chaperone C-domain"/>
    <property type="match status" value="1"/>
</dbReference>